<feature type="region of interest" description="Disordered" evidence="1">
    <location>
        <begin position="28"/>
        <end position="51"/>
    </location>
</feature>
<feature type="compositionally biased region" description="Polar residues" evidence="1">
    <location>
        <begin position="33"/>
        <end position="47"/>
    </location>
</feature>
<accession>X0YQF8</accession>
<gene>
    <name evidence="2" type="ORF">S01H4_17009</name>
</gene>
<dbReference type="EMBL" id="BART01007474">
    <property type="protein sequence ID" value="GAG58470.1"/>
    <property type="molecule type" value="Genomic_DNA"/>
</dbReference>
<proteinExistence type="predicted"/>
<sequence>MEALELTGPLSGIKEVQSEDSANLGVVAPVSHNDFNSPTAPVTGSETATDDNDVSEEIDVTVTVTPERSVTPTKELTEATVTVTVTPEEKDTLTNKKLRGFENDSDSEEEEVSMIDPKLLQFENIVNGLLIECKSQISVMEEYLNTAFSRGSRNALATLSHSIMHISKVRQLHTHTHTHWLLFVFAK</sequence>
<name>X0YQF8_9ZZZZ</name>
<comment type="caution">
    <text evidence="2">The sequence shown here is derived from an EMBL/GenBank/DDBJ whole genome shotgun (WGS) entry which is preliminary data.</text>
</comment>
<organism evidence="2">
    <name type="scientific">marine sediment metagenome</name>
    <dbReference type="NCBI Taxonomy" id="412755"/>
    <lineage>
        <taxon>unclassified sequences</taxon>
        <taxon>metagenomes</taxon>
        <taxon>ecological metagenomes</taxon>
    </lineage>
</organism>
<evidence type="ECO:0000256" key="1">
    <source>
        <dbReference type="SAM" id="MobiDB-lite"/>
    </source>
</evidence>
<evidence type="ECO:0000313" key="2">
    <source>
        <dbReference type="EMBL" id="GAG58470.1"/>
    </source>
</evidence>
<protein>
    <submittedName>
        <fullName evidence="2">Uncharacterized protein</fullName>
    </submittedName>
</protein>
<reference evidence="2" key="1">
    <citation type="journal article" date="2014" name="Front. Microbiol.">
        <title>High frequency of phylogenetically diverse reductive dehalogenase-homologous genes in deep subseafloor sedimentary metagenomes.</title>
        <authorList>
            <person name="Kawai M."/>
            <person name="Futagami T."/>
            <person name="Toyoda A."/>
            <person name="Takaki Y."/>
            <person name="Nishi S."/>
            <person name="Hori S."/>
            <person name="Arai W."/>
            <person name="Tsubouchi T."/>
            <person name="Morono Y."/>
            <person name="Uchiyama I."/>
            <person name="Ito T."/>
            <person name="Fujiyama A."/>
            <person name="Inagaki F."/>
            <person name="Takami H."/>
        </authorList>
    </citation>
    <scope>NUCLEOTIDE SEQUENCE</scope>
    <source>
        <strain evidence="2">Expedition CK06-06</strain>
    </source>
</reference>
<dbReference type="AlphaFoldDB" id="X0YQF8"/>